<organism evidence="4 5">
    <name type="scientific">Ridgeia piscesae</name>
    <name type="common">Tubeworm</name>
    <dbReference type="NCBI Taxonomy" id="27915"/>
    <lineage>
        <taxon>Eukaryota</taxon>
        <taxon>Metazoa</taxon>
        <taxon>Spiralia</taxon>
        <taxon>Lophotrochozoa</taxon>
        <taxon>Annelida</taxon>
        <taxon>Polychaeta</taxon>
        <taxon>Sedentaria</taxon>
        <taxon>Canalipalpata</taxon>
        <taxon>Sabellida</taxon>
        <taxon>Siboglinidae</taxon>
        <taxon>Ridgeia</taxon>
    </lineage>
</organism>
<dbReference type="GO" id="GO:0005096">
    <property type="term" value="F:GTPase activator activity"/>
    <property type="evidence" value="ECO:0007669"/>
    <property type="project" value="UniProtKB-KW"/>
</dbReference>
<dbReference type="CDD" id="cd00030">
    <property type="entry name" value="C2"/>
    <property type="match status" value="1"/>
</dbReference>
<sequence>MYLRRLRSSGSSPSMIGKYSADEYWAWLRSDTTNKSSTRLTLPRRQASVDSVLDLKPSYQSELPTSARHSPRHRPAISHLRQLTPPAYHRRTRSEPHATVKHTSVLQESVEVGPELFRLHQPDIEAMRAGAAVDLRCDGDLGVRVYSGRGLGSSNASERALYCVLEVDSAKTTKTRISHGVADFEWNEEFQLELRSARELCLQLYRWDAGAVSNRLCFSGALVLRQFLQYGHRQKVALKLEPKGILYMELTFVDITAELQRCDFEEESC</sequence>
<dbReference type="Proteomes" id="UP001209878">
    <property type="component" value="Unassembled WGS sequence"/>
</dbReference>
<feature type="region of interest" description="Disordered" evidence="2">
    <location>
        <begin position="59"/>
        <end position="100"/>
    </location>
</feature>
<comment type="caution">
    <text evidence="4">The sequence shown here is derived from an EMBL/GenBank/DDBJ whole genome shotgun (WGS) entry which is preliminary data.</text>
</comment>
<dbReference type="GO" id="GO:0097060">
    <property type="term" value="C:synaptic membrane"/>
    <property type="evidence" value="ECO:0007669"/>
    <property type="project" value="TreeGrafter"/>
</dbReference>
<dbReference type="InterPro" id="IPR000008">
    <property type="entry name" value="C2_dom"/>
</dbReference>
<dbReference type="InterPro" id="IPR035892">
    <property type="entry name" value="C2_domain_sf"/>
</dbReference>
<dbReference type="PANTHER" id="PTHR46150:SF3">
    <property type="entry name" value="RHO GTPASE-ACTIVATING PROTEIN 100F"/>
    <property type="match status" value="1"/>
</dbReference>
<dbReference type="SUPFAM" id="SSF49562">
    <property type="entry name" value="C2 domain (Calcium/lipid-binding domain, CaLB)"/>
    <property type="match status" value="1"/>
</dbReference>
<evidence type="ECO:0000256" key="2">
    <source>
        <dbReference type="SAM" id="MobiDB-lite"/>
    </source>
</evidence>
<protein>
    <recommendedName>
        <fullName evidence="3">C2 domain-containing protein</fullName>
    </recommendedName>
</protein>
<dbReference type="Gene3D" id="2.60.40.150">
    <property type="entry name" value="C2 domain"/>
    <property type="match status" value="1"/>
</dbReference>
<keyword evidence="5" id="KW-1185">Reference proteome</keyword>
<dbReference type="PROSITE" id="PS50004">
    <property type="entry name" value="C2"/>
    <property type="match status" value="1"/>
</dbReference>
<evidence type="ECO:0000313" key="4">
    <source>
        <dbReference type="EMBL" id="KAK2179621.1"/>
    </source>
</evidence>
<accession>A0AAD9NT21</accession>
<proteinExistence type="predicted"/>
<feature type="domain" description="C2" evidence="3">
    <location>
        <begin position="118"/>
        <end position="237"/>
    </location>
</feature>
<keyword evidence="1" id="KW-0343">GTPase activation</keyword>
<dbReference type="InterPro" id="IPR057459">
    <property type="entry name" value="SYDE1/2_C2"/>
</dbReference>
<dbReference type="AlphaFoldDB" id="A0AAD9NT21"/>
<name>A0AAD9NT21_RIDPI</name>
<feature type="compositionally biased region" description="Polar residues" evidence="2">
    <location>
        <begin position="59"/>
        <end position="68"/>
    </location>
</feature>
<dbReference type="Pfam" id="PF25336">
    <property type="entry name" value="C2_SYDE"/>
    <property type="match status" value="1"/>
</dbReference>
<reference evidence="4" key="1">
    <citation type="journal article" date="2023" name="Mol. Biol. Evol.">
        <title>Third-Generation Sequencing Reveals the Adaptive Role of the Epigenome in Three Deep-Sea Polychaetes.</title>
        <authorList>
            <person name="Perez M."/>
            <person name="Aroh O."/>
            <person name="Sun Y."/>
            <person name="Lan Y."/>
            <person name="Juniper S.K."/>
            <person name="Young C.R."/>
            <person name="Angers B."/>
            <person name="Qian P.Y."/>
        </authorList>
    </citation>
    <scope>NUCLEOTIDE SEQUENCE</scope>
    <source>
        <strain evidence="4">R07B-5</strain>
    </source>
</reference>
<gene>
    <name evidence="4" type="ORF">NP493_480g03046</name>
</gene>
<dbReference type="EMBL" id="JAODUO010000481">
    <property type="protein sequence ID" value="KAK2179621.1"/>
    <property type="molecule type" value="Genomic_DNA"/>
</dbReference>
<dbReference type="GO" id="GO:0046578">
    <property type="term" value="P:regulation of Ras protein signal transduction"/>
    <property type="evidence" value="ECO:0007669"/>
    <property type="project" value="TreeGrafter"/>
</dbReference>
<evidence type="ECO:0000256" key="1">
    <source>
        <dbReference type="ARBA" id="ARBA00022468"/>
    </source>
</evidence>
<dbReference type="GO" id="GO:0016477">
    <property type="term" value="P:cell migration"/>
    <property type="evidence" value="ECO:0007669"/>
    <property type="project" value="TreeGrafter"/>
</dbReference>
<evidence type="ECO:0000313" key="5">
    <source>
        <dbReference type="Proteomes" id="UP001209878"/>
    </source>
</evidence>
<evidence type="ECO:0000259" key="3">
    <source>
        <dbReference type="PROSITE" id="PS50004"/>
    </source>
</evidence>
<dbReference type="PANTHER" id="PTHR46150">
    <property type="entry name" value="RHO GTPASE-ACTIVATING PROTEIN 100F"/>
    <property type="match status" value="1"/>
</dbReference>
<dbReference type="InterPro" id="IPR052118">
    <property type="entry name" value="Rho-GAP_regulator"/>
</dbReference>